<dbReference type="Proteomes" id="UP000822688">
    <property type="component" value="Chromosome 8"/>
</dbReference>
<comment type="caution">
    <text evidence="2">The sequence shown here is derived from an EMBL/GenBank/DDBJ whole genome shotgun (WGS) entry which is preliminary data.</text>
</comment>
<organism evidence="2 3">
    <name type="scientific">Ceratodon purpureus</name>
    <name type="common">Fire moss</name>
    <name type="synonym">Dicranum purpureum</name>
    <dbReference type="NCBI Taxonomy" id="3225"/>
    <lineage>
        <taxon>Eukaryota</taxon>
        <taxon>Viridiplantae</taxon>
        <taxon>Streptophyta</taxon>
        <taxon>Embryophyta</taxon>
        <taxon>Bryophyta</taxon>
        <taxon>Bryophytina</taxon>
        <taxon>Bryopsida</taxon>
        <taxon>Dicranidae</taxon>
        <taxon>Pseudoditrichales</taxon>
        <taxon>Ditrichaceae</taxon>
        <taxon>Ceratodon</taxon>
    </lineage>
</organism>
<protein>
    <submittedName>
        <fullName evidence="2">Uncharacterized protein</fullName>
    </submittedName>
</protein>
<feature type="signal peptide" evidence="1">
    <location>
        <begin position="1"/>
        <end position="25"/>
    </location>
</feature>
<evidence type="ECO:0000313" key="3">
    <source>
        <dbReference type="Proteomes" id="UP000822688"/>
    </source>
</evidence>
<gene>
    <name evidence="2" type="ORF">KC19_8G068300</name>
</gene>
<feature type="chain" id="PRO_5035822222" evidence="1">
    <location>
        <begin position="26"/>
        <end position="57"/>
    </location>
</feature>
<sequence length="57" mass="6112">MLCLISGSFRSGVGVFLLVVRLQWGMDGYVDVDVNGEGRDVIVDSLNPPSDGVSIWA</sequence>
<keyword evidence="1" id="KW-0732">Signal</keyword>
<name>A0A8T0H0M6_CERPU</name>
<reference evidence="2" key="1">
    <citation type="submission" date="2020-06" db="EMBL/GenBank/DDBJ databases">
        <title>WGS assembly of Ceratodon purpureus strain R40.</title>
        <authorList>
            <person name="Carey S.B."/>
            <person name="Jenkins J."/>
            <person name="Shu S."/>
            <person name="Lovell J.T."/>
            <person name="Sreedasyam A."/>
            <person name="Maumus F."/>
            <person name="Tiley G.P."/>
            <person name="Fernandez-Pozo N."/>
            <person name="Barry K."/>
            <person name="Chen C."/>
            <person name="Wang M."/>
            <person name="Lipzen A."/>
            <person name="Daum C."/>
            <person name="Saski C.A."/>
            <person name="Payton A.C."/>
            <person name="Mcbreen J.C."/>
            <person name="Conrad R.E."/>
            <person name="Kollar L.M."/>
            <person name="Olsson S."/>
            <person name="Huttunen S."/>
            <person name="Landis J.B."/>
            <person name="Wickett N.J."/>
            <person name="Johnson M.G."/>
            <person name="Rensing S.A."/>
            <person name="Grimwood J."/>
            <person name="Schmutz J."/>
            <person name="Mcdaniel S.F."/>
        </authorList>
    </citation>
    <scope>NUCLEOTIDE SEQUENCE</scope>
    <source>
        <strain evidence="2">R40</strain>
    </source>
</reference>
<evidence type="ECO:0000256" key="1">
    <source>
        <dbReference type="SAM" id="SignalP"/>
    </source>
</evidence>
<evidence type="ECO:0000313" key="2">
    <source>
        <dbReference type="EMBL" id="KAG0563904.1"/>
    </source>
</evidence>
<dbReference type="AlphaFoldDB" id="A0A8T0H0M6"/>
<accession>A0A8T0H0M6</accession>
<keyword evidence="3" id="KW-1185">Reference proteome</keyword>
<dbReference type="EMBL" id="CM026429">
    <property type="protein sequence ID" value="KAG0563904.1"/>
    <property type="molecule type" value="Genomic_DNA"/>
</dbReference>
<proteinExistence type="predicted"/>